<protein>
    <submittedName>
        <fullName evidence="1">Uncharacterized protein</fullName>
    </submittedName>
</protein>
<feature type="non-terminal residue" evidence="1">
    <location>
        <position position="79"/>
    </location>
</feature>
<name>R1DIA5_EMIHU</name>
<proteinExistence type="predicted"/>
<accession>R1DIA5</accession>
<dbReference type="GeneID" id="17260417"/>
<reference evidence="1" key="1">
    <citation type="submission" date="2012-07" db="EMBL/GenBank/DDBJ databases">
        <title>Genome variability drives Emilianias global distribution.</title>
        <authorList>
            <consortium name="DOE Joint Genome Institute"/>
            <person name="Read B."/>
            <person name="Kegel J."/>
            <person name="Klute M."/>
            <person name="Kuo A."/>
            <person name="Lefebvre S.C."/>
            <person name="Maumus F."/>
            <person name="Mayer C."/>
            <person name="Miller J."/>
            <person name="Allen A."/>
            <person name="Bidle K."/>
            <person name="Borodovsky M."/>
            <person name="Bowler C."/>
            <person name="Brownlee C."/>
            <person name="Claverie J.-M."/>
            <person name="Cock M."/>
            <person name="De Vargas C."/>
            <person name="Elias M."/>
            <person name="Frickenhaus S."/>
            <person name="Gladyshev V.N."/>
            <person name="Gonzalez K."/>
            <person name="Guda C."/>
            <person name="Hadaegh A."/>
            <person name="Herman E."/>
            <person name="Iglesias-Rodriguez D."/>
            <person name="Jones B."/>
            <person name="Lawson T."/>
            <person name="Leese F."/>
            <person name="Lin Y.-C."/>
            <person name="Lindquist E."/>
            <person name="Lobanov A."/>
            <person name="Lucas S."/>
            <person name="Malik S.-H.B."/>
            <person name="Marsh M.E."/>
            <person name="Mock T."/>
            <person name="Monier A."/>
            <person name="Moreau H."/>
            <person name="Mueller-Roeber B."/>
            <person name="Napier J."/>
            <person name="Ogata H."/>
            <person name="Parker M."/>
            <person name="Probert I."/>
            <person name="Quesneville H."/>
            <person name="Raines C."/>
            <person name="Rensing S."/>
            <person name="Riano-Pachon D.M."/>
            <person name="Richier S."/>
            <person name="Rokitta S."/>
            <person name="Salamov A."/>
            <person name="Sarno A.F."/>
            <person name="Schmutz J."/>
            <person name="Schroeder D."/>
            <person name="Shiraiwa Y."/>
            <person name="Soanes D.M."/>
            <person name="Valentin K."/>
            <person name="Van Der Giezen M."/>
            <person name="Van Der Peer Y."/>
            <person name="Vardi A."/>
            <person name="Verret F."/>
            <person name="Von Dassow P."/>
            <person name="Wheeler G."/>
            <person name="Williams B."/>
            <person name="Wilson W."/>
            <person name="Wolfe G."/>
            <person name="Wurch L.L."/>
            <person name="Young J."/>
            <person name="Dacks J.B."/>
            <person name="Delwiche C.F."/>
            <person name="Dyhrman S."/>
            <person name="Glockner G."/>
            <person name="John U."/>
            <person name="Richards T."/>
            <person name="Worden A.Z."/>
            <person name="Zhang X."/>
            <person name="Grigoriev I.V."/>
        </authorList>
    </citation>
    <scope>NUCLEOTIDE SEQUENCE</scope>
    <source>
        <strain evidence="1">CCMP1516</strain>
    </source>
</reference>
<dbReference type="RefSeq" id="XP_005766694.1">
    <property type="nucleotide sequence ID" value="XM_005766637.1"/>
</dbReference>
<dbReference type="KEGG" id="ehx:EMIHUDRAFT_256601"/>
<dbReference type="HOGENOM" id="CLU_2629430_0_0_1"/>
<organism evidence="1">
    <name type="scientific">Emiliania huxleyi</name>
    <name type="common">Coccolithophore</name>
    <name type="synonym">Pontosphaera huxleyi</name>
    <dbReference type="NCBI Taxonomy" id="2903"/>
    <lineage>
        <taxon>Eukaryota</taxon>
        <taxon>Haptista</taxon>
        <taxon>Haptophyta</taxon>
        <taxon>Prymnesiophyceae</taxon>
        <taxon>Isochrysidales</taxon>
        <taxon>Noelaerhabdaceae</taxon>
        <taxon>Emiliania</taxon>
    </lineage>
</organism>
<dbReference type="EMBL" id="KB867209">
    <property type="protein sequence ID" value="EOD14265.1"/>
    <property type="molecule type" value="Genomic_DNA"/>
</dbReference>
<sequence>MSDAIVSDPSAWLYEAQGHLNHPKGAITLDTRCTGMGDTTRCIYHRSRLPECPPCTIGNAKEPRTLSLFEHFNGTHWDG</sequence>
<gene>
    <name evidence="1" type="ORF">EMIHUDRAFT_256601</name>
</gene>
<evidence type="ECO:0000313" key="1">
    <source>
        <dbReference type="EMBL" id="EOD14265.1"/>
    </source>
</evidence>
<dbReference type="AlphaFoldDB" id="R1DIA5"/>